<reference evidence="3" key="1">
    <citation type="submission" date="2014-11" db="EMBL/GenBank/DDBJ databases">
        <authorList>
            <person name="Otto D Thomas"/>
            <person name="Naeem Raeece"/>
        </authorList>
    </citation>
    <scope>NUCLEOTIDE SEQUENCE</scope>
</reference>
<evidence type="ECO:0000313" key="3">
    <source>
        <dbReference type="EMBL" id="CEM41030.1"/>
    </source>
</evidence>
<name>A0A0G4HB13_9ALVE</name>
<evidence type="ECO:0008006" key="4">
    <source>
        <dbReference type="Google" id="ProtNLM"/>
    </source>
</evidence>
<keyword evidence="1" id="KW-0812">Transmembrane</keyword>
<feature type="transmembrane region" description="Helical" evidence="1">
    <location>
        <begin position="280"/>
        <end position="307"/>
    </location>
</feature>
<dbReference type="AlphaFoldDB" id="A0A0G4HB13"/>
<keyword evidence="1" id="KW-0472">Membrane</keyword>
<dbReference type="PhylomeDB" id="A0A0G4HB13"/>
<accession>A0A0G4HB13</accession>
<dbReference type="VEuPathDB" id="CryptoDB:Cvel_25731"/>
<sequence length="308" mass="32255">MRSLLLVLLPSLLALARAAAPAAAVSGKGILAPDSESKQASLTSAGSNAEKETQAATRMVPSSVSFLDKHAVRDSQQELAVCNLYPATDGVLIYLNSQPVNVGSPLMYRNCTLYSTSLKDGDKIDVQLGSELKGTYQVTMVPSAKTVMALAIVRASTADAKIDFKSHVFAGDIESTQLATVDAYVGKGSDSALFVEDPHSYPEDKRRQEALKFDSVAAVTPGKYVIALRQKAADDAKASSGEPLSMAEFEPAAGKMYVVFRTGAGLESGDPGMSADPEVLVFPGAASSTASLSVLLVAAASFLSLLWK</sequence>
<proteinExistence type="predicted"/>
<evidence type="ECO:0000256" key="2">
    <source>
        <dbReference type="SAM" id="SignalP"/>
    </source>
</evidence>
<feature type="signal peptide" evidence="2">
    <location>
        <begin position="1"/>
        <end position="18"/>
    </location>
</feature>
<dbReference type="EMBL" id="CDMZ01002156">
    <property type="protein sequence ID" value="CEM41030.1"/>
    <property type="molecule type" value="Genomic_DNA"/>
</dbReference>
<organism evidence="3">
    <name type="scientific">Chromera velia CCMP2878</name>
    <dbReference type="NCBI Taxonomy" id="1169474"/>
    <lineage>
        <taxon>Eukaryota</taxon>
        <taxon>Sar</taxon>
        <taxon>Alveolata</taxon>
        <taxon>Colpodellida</taxon>
        <taxon>Chromeraceae</taxon>
        <taxon>Chromera</taxon>
    </lineage>
</organism>
<keyword evidence="2" id="KW-0732">Signal</keyword>
<evidence type="ECO:0000256" key="1">
    <source>
        <dbReference type="SAM" id="Phobius"/>
    </source>
</evidence>
<keyword evidence="1" id="KW-1133">Transmembrane helix</keyword>
<protein>
    <recommendedName>
        <fullName evidence="4">DUF4397 domain-containing protein</fullName>
    </recommendedName>
</protein>
<feature type="chain" id="PRO_5005191245" description="DUF4397 domain-containing protein" evidence="2">
    <location>
        <begin position="19"/>
        <end position="308"/>
    </location>
</feature>
<gene>
    <name evidence="3" type="ORF">Cvel_25731</name>
</gene>